<gene>
    <name evidence="20" type="primary">mgtA</name>
    <name evidence="20" type="ORF">IAB31_04360</name>
</gene>
<evidence type="ECO:0000256" key="16">
    <source>
        <dbReference type="ARBA" id="ARBA00029806"/>
    </source>
</evidence>
<dbReference type="SFLD" id="SFLDF00027">
    <property type="entry name" value="p-type_atpase"/>
    <property type="match status" value="1"/>
</dbReference>
<dbReference type="GO" id="GO:0005886">
    <property type="term" value="C:plasma membrane"/>
    <property type="evidence" value="ECO:0007669"/>
    <property type="project" value="UniProtKB-SubCell"/>
</dbReference>
<dbReference type="Pfam" id="PF13246">
    <property type="entry name" value="Cation_ATPase"/>
    <property type="match status" value="1"/>
</dbReference>
<evidence type="ECO:0000256" key="10">
    <source>
        <dbReference type="ARBA" id="ARBA00022741"/>
    </source>
</evidence>
<dbReference type="InterPro" id="IPR023299">
    <property type="entry name" value="ATPase_P-typ_cyto_dom_N"/>
</dbReference>
<dbReference type="Gene3D" id="3.40.1110.10">
    <property type="entry name" value="Calcium-transporting ATPase, cytoplasmic domain N"/>
    <property type="match status" value="1"/>
</dbReference>
<evidence type="ECO:0000256" key="18">
    <source>
        <dbReference type="SAM" id="Phobius"/>
    </source>
</evidence>
<dbReference type="PROSITE" id="PS00154">
    <property type="entry name" value="ATPASE_E1_E2"/>
    <property type="match status" value="1"/>
</dbReference>
<evidence type="ECO:0000256" key="9">
    <source>
        <dbReference type="ARBA" id="ARBA00022692"/>
    </source>
</evidence>
<reference evidence="20" key="2">
    <citation type="journal article" date="2021" name="PeerJ">
        <title>Extensive microbial diversity within the chicken gut microbiome revealed by metagenomics and culture.</title>
        <authorList>
            <person name="Gilroy R."/>
            <person name="Ravi A."/>
            <person name="Getino M."/>
            <person name="Pursley I."/>
            <person name="Horton D.L."/>
            <person name="Alikhan N.F."/>
            <person name="Baker D."/>
            <person name="Gharbi K."/>
            <person name="Hall N."/>
            <person name="Watson M."/>
            <person name="Adriaenssens E.M."/>
            <person name="Foster-Nyarko E."/>
            <person name="Jarju S."/>
            <person name="Secka A."/>
            <person name="Antonio M."/>
            <person name="Oren A."/>
            <person name="Chaudhuri R.R."/>
            <person name="La Ragione R."/>
            <person name="Hildebrand F."/>
            <person name="Pallen M.J."/>
        </authorList>
    </citation>
    <scope>NUCLEOTIDE SEQUENCE</scope>
    <source>
        <strain evidence="20">ChiSjej4B22-8148</strain>
    </source>
</reference>
<keyword evidence="13" id="KW-1278">Translocase</keyword>
<dbReference type="Pfam" id="PF00122">
    <property type="entry name" value="E1-E2_ATPase"/>
    <property type="match status" value="1"/>
</dbReference>
<evidence type="ECO:0000256" key="1">
    <source>
        <dbReference type="ARBA" id="ARBA00003954"/>
    </source>
</evidence>
<dbReference type="Proteomes" id="UP000886757">
    <property type="component" value="Unassembled WGS sequence"/>
</dbReference>
<dbReference type="SUPFAM" id="SSF81665">
    <property type="entry name" value="Calcium ATPase, transmembrane domain M"/>
    <property type="match status" value="1"/>
</dbReference>
<comment type="subcellular location">
    <subcellularLocation>
        <location evidence="2">Cell inner membrane</location>
        <topology evidence="2">Multi-pass membrane protein</topology>
    </subcellularLocation>
</comment>
<dbReference type="NCBIfam" id="TIGR01494">
    <property type="entry name" value="ATPase_P-type"/>
    <property type="match status" value="2"/>
</dbReference>
<dbReference type="PRINTS" id="PR01836">
    <property type="entry name" value="MGATPASE"/>
</dbReference>
<dbReference type="InterPro" id="IPR036412">
    <property type="entry name" value="HAD-like_sf"/>
</dbReference>
<reference evidence="20" key="1">
    <citation type="submission" date="2020-10" db="EMBL/GenBank/DDBJ databases">
        <authorList>
            <person name="Gilroy R."/>
        </authorList>
    </citation>
    <scope>NUCLEOTIDE SEQUENCE</scope>
    <source>
        <strain evidence="20">ChiSjej4B22-8148</strain>
    </source>
</reference>
<dbReference type="InterPro" id="IPR004014">
    <property type="entry name" value="ATPase_P-typ_cation-transptr_N"/>
</dbReference>
<evidence type="ECO:0000256" key="2">
    <source>
        <dbReference type="ARBA" id="ARBA00004429"/>
    </source>
</evidence>
<feature type="transmembrane region" description="Helical" evidence="18">
    <location>
        <begin position="65"/>
        <end position="84"/>
    </location>
</feature>
<dbReference type="InterPro" id="IPR018303">
    <property type="entry name" value="ATPase_P-typ_P_site"/>
</dbReference>
<dbReference type="InterPro" id="IPR001757">
    <property type="entry name" value="P_typ_ATPase"/>
</dbReference>
<dbReference type="AlphaFoldDB" id="A0A9D1D9Z0"/>
<dbReference type="SUPFAM" id="SSF56784">
    <property type="entry name" value="HAD-like"/>
    <property type="match status" value="1"/>
</dbReference>
<proteinExistence type="inferred from homology"/>
<feature type="transmembrane region" description="Helical" evidence="18">
    <location>
        <begin position="818"/>
        <end position="840"/>
    </location>
</feature>
<dbReference type="NCBIfam" id="TIGR01524">
    <property type="entry name" value="ATPase-IIIB_Mg"/>
    <property type="match status" value="1"/>
</dbReference>
<evidence type="ECO:0000256" key="8">
    <source>
        <dbReference type="ARBA" id="ARBA00022553"/>
    </source>
</evidence>
<comment type="similarity">
    <text evidence="3">Belongs to the cation transport ATPase (P-type) (TC 3.A.3) family. Type IIIB subfamily.</text>
</comment>
<organism evidence="20 21">
    <name type="scientific">Candidatus Choladousia intestinavium</name>
    <dbReference type="NCBI Taxonomy" id="2840727"/>
    <lineage>
        <taxon>Bacteria</taxon>
        <taxon>Bacillati</taxon>
        <taxon>Bacillota</taxon>
        <taxon>Clostridia</taxon>
        <taxon>Lachnospirales</taxon>
        <taxon>Lachnospiraceae</taxon>
        <taxon>Lachnospiraceae incertae sedis</taxon>
        <taxon>Candidatus Choladousia</taxon>
    </lineage>
</organism>
<dbReference type="GO" id="GO:0016887">
    <property type="term" value="F:ATP hydrolysis activity"/>
    <property type="evidence" value="ECO:0007669"/>
    <property type="project" value="InterPro"/>
</dbReference>
<evidence type="ECO:0000256" key="3">
    <source>
        <dbReference type="ARBA" id="ARBA00008746"/>
    </source>
</evidence>
<accession>A0A9D1D9Z0</accession>
<dbReference type="Pfam" id="PF00689">
    <property type="entry name" value="Cation_ATPase_C"/>
    <property type="match status" value="1"/>
</dbReference>
<dbReference type="Gene3D" id="3.40.50.1000">
    <property type="entry name" value="HAD superfamily/HAD-like"/>
    <property type="match status" value="1"/>
</dbReference>
<evidence type="ECO:0000256" key="13">
    <source>
        <dbReference type="ARBA" id="ARBA00022967"/>
    </source>
</evidence>
<dbReference type="GO" id="GO:0005524">
    <property type="term" value="F:ATP binding"/>
    <property type="evidence" value="ECO:0007669"/>
    <property type="project" value="UniProtKB-KW"/>
</dbReference>
<dbReference type="EC" id="7.2.2.14" evidence="4"/>
<dbReference type="SUPFAM" id="SSF81653">
    <property type="entry name" value="Calcium ATPase, transduction domain A"/>
    <property type="match status" value="1"/>
</dbReference>
<keyword evidence="7" id="KW-0997">Cell inner membrane</keyword>
<dbReference type="InterPro" id="IPR008250">
    <property type="entry name" value="ATPase_P-typ_transduc_dom_A_sf"/>
</dbReference>
<feature type="domain" description="Cation-transporting P-type ATPase N-terminal" evidence="19">
    <location>
        <begin position="13"/>
        <end position="86"/>
    </location>
</feature>
<dbReference type="SFLD" id="SFLDS00003">
    <property type="entry name" value="Haloacid_Dehalogenase"/>
    <property type="match status" value="1"/>
</dbReference>
<dbReference type="SMART" id="SM00831">
    <property type="entry name" value="Cation_ATPase_N"/>
    <property type="match status" value="1"/>
</dbReference>
<evidence type="ECO:0000256" key="7">
    <source>
        <dbReference type="ARBA" id="ARBA00022519"/>
    </source>
</evidence>
<keyword evidence="9 18" id="KW-0812">Transmembrane</keyword>
<evidence type="ECO:0000313" key="21">
    <source>
        <dbReference type="Proteomes" id="UP000886757"/>
    </source>
</evidence>
<dbReference type="Gene3D" id="1.20.1110.10">
    <property type="entry name" value="Calcium-transporting ATPase, transmembrane domain"/>
    <property type="match status" value="1"/>
</dbReference>
<feature type="transmembrane region" description="Helical" evidence="18">
    <location>
        <begin position="287"/>
        <end position="311"/>
    </location>
</feature>
<dbReference type="Pfam" id="PF00690">
    <property type="entry name" value="Cation_ATPase_N"/>
    <property type="match status" value="1"/>
</dbReference>
<evidence type="ECO:0000256" key="17">
    <source>
        <dbReference type="ARBA" id="ARBA00047295"/>
    </source>
</evidence>
<dbReference type="Gene3D" id="2.70.150.10">
    <property type="entry name" value="Calcium-transporting ATPase, cytoplasmic transduction domain A"/>
    <property type="match status" value="1"/>
</dbReference>
<feature type="transmembrane region" description="Helical" evidence="18">
    <location>
        <begin position="258"/>
        <end position="281"/>
    </location>
</feature>
<keyword evidence="6" id="KW-1003">Cell membrane</keyword>
<keyword evidence="14 18" id="KW-1133">Transmembrane helix</keyword>
<keyword evidence="15 18" id="KW-0472">Membrane</keyword>
<evidence type="ECO:0000256" key="11">
    <source>
        <dbReference type="ARBA" id="ARBA00022840"/>
    </source>
</evidence>
<dbReference type="InterPro" id="IPR044492">
    <property type="entry name" value="P_typ_ATPase_HD_dom"/>
</dbReference>
<keyword evidence="12" id="KW-0460">Magnesium</keyword>
<evidence type="ECO:0000313" key="20">
    <source>
        <dbReference type="EMBL" id="HIR13138.1"/>
    </source>
</evidence>
<keyword evidence="11" id="KW-0067">ATP-binding</keyword>
<name>A0A9D1D9Z0_9FIRM</name>
<dbReference type="InterPro" id="IPR059000">
    <property type="entry name" value="ATPase_P-type_domA"/>
</dbReference>
<feature type="transmembrane region" description="Helical" evidence="18">
    <location>
        <begin position="852"/>
        <end position="872"/>
    </location>
</feature>
<comment type="caution">
    <text evidence="20">The sequence shown here is derived from an EMBL/GenBank/DDBJ whole genome shotgun (WGS) entry which is preliminary data.</text>
</comment>
<sequence length="884" mass="98834">MRGSSAIHERVLYYAHAEKDRLYADFRISEDGYGREEAESSRQKYGSNRLTGRAKDTVLYRLRRAFINPFTIILFVLAIISFVTDVLLASDFGRDMTTVMIILCMLLVSGLLRFVQEMRSKRVADHLTSLLHSSVTVRRCGRWEEISSLELVVGDRVRLFAGDRVPADIRLTASKDLFVSQSVITGESAVLEKNAEILSEEKPRSYGGYNNIAFMGSVVTGGSGDGIVLAVGRDTVYGGFSGTESSGKNRFDQGANSIAWVLIRFMAVLVPVVFIACGVTKGDWFSAFLFALSVAVGLTPELLPMVINACLAKGSAAMGQKQTVVKNINAMQSFGSMDILCVDKTGTLTGDVILLEYYMDILGNESEKVLDFAYLNSLYHTGVANHLDTAVLRCREMPEKEEYFKKLIVQHSKLDEIPFDYERKFASILVKNGKENLVLVKGSVEEVCRRCRYVEYKGRYFPMKSDSFSSVHAVVDEMMEDGMKVLAVAFRKTDRTQLKAEDEQELTLLGYLAFFDAPKKTATDAIQKLRSLHVGIKVLTGDQRDIAVSVCRRLGIDAERMLTGEELETLDEEEQWIRIENTMVFAELSPKQKVQIVQTLQANGHTVGFLGDGMNDLPAIVESHVGISVDTAAEAVKESADVILLKKDLNVLEEGILEGRKAFCNMSKYIRITASSNFGNILSIVIASVFLPFFPMASVQLLLLNLLYDTLCLVLPWDNVDQEDCSRPLEWSGRTLGRFMRCFGPVSSVFDLLAFAFLFLVFCPFVCGGSFRELSGAETQMRFISLFQTGWFLESMWTQILILHLLRTKKVPLFQSRPSAPVMAVTMLGILLFTVLIFTPVGQLIGLTALPISYFGFLIAVVVLYLLLMTLVKRWYIKKYRELL</sequence>
<comment type="catalytic activity">
    <reaction evidence="17">
        <text>Mg(2+)(out) + ATP + H2O = Mg(2+)(in) + ADP + phosphate + H(+)</text>
        <dbReference type="Rhea" id="RHEA:10260"/>
        <dbReference type="ChEBI" id="CHEBI:15377"/>
        <dbReference type="ChEBI" id="CHEBI:15378"/>
        <dbReference type="ChEBI" id="CHEBI:18420"/>
        <dbReference type="ChEBI" id="CHEBI:30616"/>
        <dbReference type="ChEBI" id="CHEBI:43474"/>
        <dbReference type="ChEBI" id="CHEBI:456216"/>
        <dbReference type="EC" id="7.2.2.14"/>
    </reaction>
</comment>
<feature type="transmembrane region" description="Helical" evidence="18">
    <location>
        <begin position="96"/>
        <end position="115"/>
    </location>
</feature>
<dbReference type="PANTHER" id="PTHR42861">
    <property type="entry name" value="CALCIUM-TRANSPORTING ATPASE"/>
    <property type="match status" value="1"/>
</dbReference>
<evidence type="ECO:0000259" key="19">
    <source>
        <dbReference type="SMART" id="SM00831"/>
    </source>
</evidence>
<protein>
    <recommendedName>
        <fullName evidence="5">Magnesium-transporting ATPase, P-type 1</fullName>
        <ecNumber evidence="4">7.2.2.14</ecNumber>
    </recommendedName>
    <alternativeName>
        <fullName evidence="16">Mg(2+) transport ATPase, P-type 1</fullName>
    </alternativeName>
</protein>
<keyword evidence="8" id="KW-0597">Phosphoprotein</keyword>
<comment type="function">
    <text evidence="1">Mediates magnesium influx to the cytosol.</text>
</comment>
<dbReference type="InterPro" id="IPR023298">
    <property type="entry name" value="ATPase_P-typ_TM_dom_sf"/>
</dbReference>
<evidence type="ECO:0000256" key="6">
    <source>
        <dbReference type="ARBA" id="ARBA00022475"/>
    </source>
</evidence>
<evidence type="ECO:0000256" key="14">
    <source>
        <dbReference type="ARBA" id="ARBA00022989"/>
    </source>
</evidence>
<dbReference type="SUPFAM" id="SSF81660">
    <property type="entry name" value="Metal cation-transporting ATPase, ATP-binding domain N"/>
    <property type="match status" value="1"/>
</dbReference>
<feature type="transmembrane region" description="Helical" evidence="18">
    <location>
        <begin position="669"/>
        <end position="691"/>
    </location>
</feature>
<evidence type="ECO:0000256" key="12">
    <source>
        <dbReference type="ARBA" id="ARBA00022842"/>
    </source>
</evidence>
<dbReference type="InterPro" id="IPR006415">
    <property type="entry name" value="P-type_ATPase_IIIB"/>
</dbReference>
<feature type="transmembrane region" description="Helical" evidence="18">
    <location>
        <begin position="783"/>
        <end position="806"/>
    </location>
</feature>
<dbReference type="SFLD" id="SFLDG00002">
    <property type="entry name" value="C1.7:_P-type_atpase_like"/>
    <property type="match status" value="1"/>
</dbReference>
<dbReference type="GO" id="GO:0015444">
    <property type="term" value="F:P-type magnesium transporter activity"/>
    <property type="evidence" value="ECO:0007669"/>
    <property type="project" value="UniProtKB-EC"/>
</dbReference>
<feature type="transmembrane region" description="Helical" evidence="18">
    <location>
        <begin position="749"/>
        <end position="771"/>
    </location>
</feature>
<dbReference type="EMBL" id="DVGK01000052">
    <property type="protein sequence ID" value="HIR13138.1"/>
    <property type="molecule type" value="Genomic_DNA"/>
</dbReference>
<keyword evidence="10" id="KW-0547">Nucleotide-binding</keyword>
<evidence type="ECO:0000256" key="15">
    <source>
        <dbReference type="ARBA" id="ARBA00023136"/>
    </source>
</evidence>
<dbReference type="InterPro" id="IPR023214">
    <property type="entry name" value="HAD_sf"/>
</dbReference>
<dbReference type="InterPro" id="IPR006068">
    <property type="entry name" value="ATPase_P-typ_cation-transptr_C"/>
</dbReference>
<evidence type="ECO:0000256" key="5">
    <source>
        <dbReference type="ARBA" id="ARBA00013555"/>
    </source>
</evidence>
<evidence type="ECO:0000256" key="4">
    <source>
        <dbReference type="ARBA" id="ARBA00012786"/>
    </source>
</evidence>